<accession>A0A6I6GC46</accession>
<dbReference type="AlphaFoldDB" id="A0A6I6GC46"/>
<reference evidence="6 7" key="1">
    <citation type="submission" date="2019-11" db="EMBL/GenBank/DDBJ databases">
        <authorList>
            <person name="Im W.T."/>
        </authorList>
    </citation>
    <scope>NUCLEOTIDE SEQUENCE [LARGE SCALE GENOMIC DNA]</scope>
    <source>
        <strain evidence="6 7">SB-02</strain>
    </source>
</reference>
<evidence type="ECO:0000313" key="7">
    <source>
        <dbReference type="Proteomes" id="UP000426027"/>
    </source>
</evidence>
<keyword evidence="7" id="KW-1185">Reference proteome</keyword>
<dbReference type="GO" id="GO:0005524">
    <property type="term" value="F:ATP binding"/>
    <property type="evidence" value="ECO:0007669"/>
    <property type="project" value="UniProtKB-KW"/>
</dbReference>
<dbReference type="Gene3D" id="1.10.8.80">
    <property type="entry name" value="Magnesium chelatase subunit I, C-Terminal domain"/>
    <property type="match status" value="1"/>
</dbReference>
<dbReference type="KEGG" id="fls:GLV81_15330"/>
<dbReference type="GO" id="GO:0016887">
    <property type="term" value="F:ATP hydrolysis activity"/>
    <property type="evidence" value="ECO:0007669"/>
    <property type="project" value="InterPro"/>
</dbReference>
<dbReference type="InterPro" id="IPR011703">
    <property type="entry name" value="ATPase_AAA-3"/>
</dbReference>
<evidence type="ECO:0000259" key="5">
    <source>
        <dbReference type="Pfam" id="PF17863"/>
    </source>
</evidence>
<protein>
    <submittedName>
        <fullName evidence="6">AAA domain-containing protein</fullName>
    </submittedName>
</protein>
<dbReference type="PANTHER" id="PTHR42759:SF1">
    <property type="entry name" value="MAGNESIUM-CHELATASE SUBUNIT CHLD"/>
    <property type="match status" value="1"/>
</dbReference>
<evidence type="ECO:0000259" key="4">
    <source>
        <dbReference type="Pfam" id="PF07726"/>
    </source>
</evidence>
<dbReference type="Pfam" id="PF17863">
    <property type="entry name" value="AAA_lid_2"/>
    <property type="match status" value="1"/>
</dbReference>
<feature type="domain" description="ATPase AAA-3" evidence="4">
    <location>
        <begin position="51"/>
        <end position="181"/>
    </location>
</feature>
<name>A0A6I6GC46_9BACT</name>
<evidence type="ECO:0000256" key="1">
    <source>
        <dbReference type="ARBA" id="ARBA00022741"/>
    </source>
</evidence>
<proteinExistence type="inferred from homology"/>
<gene>
    <name evidence="6" type="ORF">GLV81_15330</name>
</gene>
<dbReference type="InterPro" id="IPR041628">
    <property type="entry name" value="ChlI/MoxR_AAA_lid"/>
</dbReference>
<dbReference type="FunFam" id="3.40.50.300:FF:000640">
    <property type="entry name" value="MoxR family ATPase"/>
    <property type="match status" value="1"/>
</dbReference>
<keyword evidence="2" id="KW-0067">ATP-binding</keyword>
<dbReference type="Proteomes" id="UP000426027">
    <property type="component" value="Chromosome"/>
</dbReference>
<keyword evidence="1" id="KW-0547">Nucleotide-binding</keyword>
<comment type="similarity">
    <text evidence="3">Belongs to the MoxR family.</text>
</comment>
<sequence length="332" mass="36943">MRTAEDIRQLQEAIAQHHPVTENIRKQLHRIIVGQPAMIDRLLIGLYCNGHVLLEGVPGLAKTLTIKSLAKTLNMAFSRIQFTPDLLPADVVGTMIYNQQKGEFVVRKGPIFANFILADEINRAPAKVQSALLEAMQEKQVTIGDTTYTLPQPFLVLATQNPLEQEGTYPLPEAQQDRFMLKVKVDYPTREEELQIVRENIAGIDNITLQPVASAQDVLRARELCRQVYMDEKIEHYLLDLVMATRYPADAGLPELKPLLSYGASPRASISMAQASRAVAMLSKRAYVVPDDVKQIAVDVLRHRIGLTYEAAAEEVTADDIIGKILGKVKAP</sequence>
<dbReference type="Pfam" id="PF07726">
    <property type="entry name" value="AAA_3"/>
    <property type="match status" value="1"/>
</dbReference>
<evidence type="ECO:0000256" key="2">
    <source>
        <dbReference type="ARBA" id="ARBA00022840"/>
    </source>
</evidence>
<dbReference type="PANTHER" id="PTHR42759">
    <property type="entry name" value="MOXR FAMILY PROTEIN"/>
    <property type="match status" value="1"/>
</dbReference>
<dbReference type="PIRSF" id="PIRSF002849">
    <property type="entry name" value="AAA_ATPase_chaperone_MoxR_prd"/>
    <property type="match status" value="1"/>
</dbReference>
<dbReference type="SUPFAM" id="SSF52540">
    <property type="entry name" value="P-loop containing nucleoside triphosphate hydrolases"/>
    <property type="match status" value="1"/>
</dbReference>
<evidence type="ECO:0000256" key="3">
    <source>
        <dbReference type="ARBA" id="ARBA00061607"/>
    </source>
</evidence>
<feature type="domain" description="ChlI/MoxR AAA lid" evidence="5">
    <location>
        <begin position="258"/>
        <end position="324"/>
    </location>
</feature>
<dbReference type="EMBL" id="CP046566">
    <property type="protein sequence ID" value="QGW29303.1"/>
    <property type="molecule type" value="Genomic_DNA"/>
</dbReference>
<dbReference type="CDD" id="cd00009">
    <property type="entry name" value="AAA"/>
    <property type="match status" value="1"/>
</dbReference>
<dbReference type="Gene3D" id="3.40.50.300">
    <property type="entry name" value="P-loop containing nucleotide triphosphate hydrolases"/>
    <property type="match status" value="1"/>
</dbReference>
<organism evidence="6 7">
    <name type="scientific">Phnomibacter ginsenosidimutans</name>
    <dbReference type="NCBI Taxonomy" id="2676868"/>
    <lineage>
        <taxon>Bacteria</taxon>
        <taxon>Pseudomonadati</taxon>
        <taxon>Bacteroidota</taxon>
        <taxon>Chitinophagia</taxon>
        <taxon>Chitinophagales</taxon>
        <taxon>Chitinophagaceae</taxon>
        <taxon>Phnomibacter</taxon>
    </lineage>
</organism>
<dbReference type="RefSeq" id="WP_157479655.1">
    <property type="nucleotide sequence ID" value="NZ_CP046566.1"/>
</dbReference>
<dbReference type="InterPro" id="IPR027417">
    <property type="entry name" value="P-loop_NTPase"/>
</dbReference>
<evidence type="ECO:0000313" key="6">
    <source>
        <dbReference type="EMBL" id="QGW29303.1"/>
    </source>
</evidence>
<dbReference type="InterPro" id="IPR050764">
    <property type="entry name" value="CbbQ/NirQ/NorQ/GpvN"/>
</dbReference>